<organism evidence="3 4">
    <name type="scientific">Oceanobacillus piezotolerans</name>
    <dbReference type="NCBI Taxonomy" id="2448030"/>
    <lineage>
        <taxon>Bacteria</taxon>
        <taxon>Bacillati</taxon>
        <taxon>Bacillota</taxon>
        <taxon>Bacilli</taxon>
        <taxon>Bacillales</taxon>
        <taxon>Bacillaceae</taxon>
        <taxon>Oceanobacillus</taxon>
    </lineage>
</organism>
<dbReference type="Pfam" id="PF08671">
    <property type="entry name" value="SinI"/>
    <property type="match status" value="1"/>
</dbReference>
<feature type="domain" description="Sin" evidence="2">
    <location>
        <begin position="3"/>
        <end position="41"/>
    </location>
</feature>
<reference evidence="3 4" key="1">
    <citation type="submission" date="2018-10" db="EMBL/GenBank/DDBJ databases">
        <title>Oceanobacillus sp. YLB-02 draft genome.</title>
        <authorList>
            <person name="Yu L."/>
        </authorList>
    </citation>
    <scope>NUCLEOTIDE SEQUENCE [LARGE SCALE GENOMIC DNA]</scope>
    <source>
        <strain evidence="3 4">YLB-02</strain>
    </source>
</reference>
<dbReference type="Proteomes" id="UP000270219">
    <property type="component" value="Unassembled WGS sequence"/>
</dbReference>
<dbReference type="InterPro" id="IPR036281">
    <property type="entry name" value="SinR/SinI_dimer_dom_sf"/>
</dbReference>
<sequence length="47" mass="5480">MELANLTENVALDREWVMLIEEAKEIGMTLEEIREFFQVGRVNGNIK</sequence>
<dbReference type="GO" id="GO:0006355">
    <property type="term" value="P:regulation of DNA-templated transcription"/>
    <property type="evidence" value="ECO:0007669"/>
    <property type="project" value="InterPro"/>
</dbReference>
<name>A0A498DQ34_9BACI</name>
<evidence type="ECO:0000313" key="4">
    <source>
        <dbReference type="Proteomes" id="UP000270219"/>
    </source>
</evidence>
<evidence type="ECO:0000259" key="2">
    <source>
        <dbReference type="PROSITE" id="PS51500"/>
    </source>
</evidence>
<gene>
    <name evidence="3" type="primary">sinI</name>
    <name evidence="3" type="ORF">D8M04_05540</name>
</gene>
<dbReference type="AlphaFoldDB" id="A0A498DQ34"/>
<comment type="caution">
    <text evidence="3">The sequence shown here is derived from an EMBL/GenBank/DDBJ whole genome shotgun (WGS) entry which is preliminary data.</text>
</comment>
<dbReference type="PROSITE" id="PS50937">
    <property type="entry name" value="HTH_MERR_2"/>
    <property type="match status" value="1"/>
</dbReference>
<dbReference type="PROSITE" id="PS51500">
    <property type="entry name" value="SIN"/>
    <property type="match status" value="1"/>
</dbReference>
<dbReference type="OrthoDB" id="2973152at2"/>
<dbReference type="SUPFAM" id="SSF47406">
    <property type="entry name" value="SinR repressor dimerisation domain-like"/>
    <property type="match status" value="1"/>
</dbReference>
<evidence type="ECO:0000259" key="1">
    <source>
        <dbReference type="PROSITE" id="PS50937"/>
    </source>
</evidence>
<accession>A0A498DQ34</accession>
<dbReference type="InterPro" id="IPR000551">
    <property type="entry name" value="MerR-type_HTH_dom"/>
</dbReference>
<protein>
    <submittedName>
        <fullName evidence="3">DNA-binding anti-repressor SinI</fullName>
    </submittedName>
</protein>
<dbReference type="InterPro" id="IPR010981">
    <property type="entry name" value="SinR/SinI_dimer_dom"/>
</dbReference>
<keyword evidence="3" id="KW-0238">DNA-binding</keyword>
<dbReference type="GO" id="GO:0003677">
    <property type="term" value="F:DNA binding"/>
    <property type="evidence" value="ECO:0007669"/>
    <property type="project" value="UniProtKB-KW"/>
</dbReference>
<evidence type="ECO:0000313" key="3">
    <source>
        <dbReference type="EMBL" id="RLL46669.1"/>
    </source>
</evidence>
<proteinExistence type="predicted"/>
<feature type="domain" description="HTH merR-type" evidence="1">
    <location>
        <begin position="15"/>
        <end position="39"/>
    </location>
</feature>
<keyword evidence="4" id="KW-1185">Reference proteome</keyword>
<dbReference type="EMBL" id="RCHR01000002">
    <property type="protein sequence ID" value="RLL46669.1"/>
    <property type="molecule type" value="Genomic_DNA"/>
</dbReference>
<dbReference type="GO" id="GO:0046983">
    <property type="term" value="F:protein dimerization activity"/>
    <property type="evidence" value="ECO:0007669"/>
    <property type="project" value="InterPro"/>
</dbReference>